<keyword evidence="2" id="KW-1185">Reference proteome</keyword>
<protein>
    <recommendedName>
        <fullName evidence="3">Lipocalin-like domain-containing protein</fullName>
    </recommendedName>
</protein>
<gene>
    <name evidence="1" type="ORF">SAMN06296416_103132</name>
</gene>
<evidence type="ECO:0000313" key="1">
    <source>
        <dbReference type="EMBL" id="SOD54189.1"/>
    </source>
</evidence>
<dbReference type="Proteomes" id="UP000219374">
    <property type="component" value="Unassembled WGS sequence"/>
</dbReference>
<accession>A0A286D6A6</accession>
<dbReference type="EMBL" id="OCND01000003">
    <property type="protein sequence ID" value="SOD54189.1"/>
    <property type="molecule type" value="Genomic_DNA"/>
</dbReference>
<proteinExistence type="predicted"/>
<sequence>MPASLQGDWYQNDRHGQQQCGRYRADPGNGLAIVGQLRIRERDFDTFSEYGEGNHSQVTAVQQQAADQWRVSELTFIEGDVGHGKPGESVFRLRDGVLHLSARYTLWRDGVPTQQTSERTYFRCK</sequence>
<dbReference type="AlphaFoldDB" id="A0A286D6A6"/>
<name>A0A286D6A6_9GAMM</name>
<evidence type="ECO:0008006" key="3">
    <source>
        <dbReference type="Google" id="ProtNLM"/>
    </source>
</evidence>
<evidence type="ECO:0000313" key="2">
    <source>
        <dbReference type="Proteomes" id="UP000219374"/>
    </source>
</evidence>
<organism evidence="1 2">
    <name type="scientific">Pseudoxanthomonas wuyuanensis</name>
    <dbReference type="NCBI Taxonomy" id="1073196"/>
    <lineage>
        <taxon>Bacteria</taxon>
        <taxon>Pseudomonadati</taxon>
        <taxon>Pseudomonadota</taxon>
        <taxon>Gammaproteobacteria</taxon>
        <taxon>Lysobacterales</taxon>
        <taxon>Lysobacteraceae</taxon>
        <taxon>Pseudoxanthomonas</taxon>
    </lineage>
</organism>
<reference evidence="1 2" key="1">
    <citation type="submission" date="2017-09" db="EMBL/GenBank/DDBJ databases">
        <authorList>
            <person name="Ehlers B."/>
            <person name="Leendertz F.H."/>
        </authorList>
    </citation>
    <scope>NUCLEOTIDE SEQUENCE [LARGE SCALE GENOMIC DNA]</scope>
    <source>
        <strain evidence="1 2">CGMCC 1.10978</strain>
    </source>
</reference>